<reference evidence="2" key="1">
    <citation type="journal article" date="2020" name="Nature">
        <title>Giant virus diversity and host interactions through global metagenomics.</title>
        <authorList>
            <person name="Schulz F."/>
            <person name="Roux S."/>
            <person name="Paez-Espino D."/>
            <person name="Jungbluth S."/>
            <person name="Walsh D.A."/>
            <person name="Denef V.J."/>
            <person name="McMahon K.D."/>
            <person name="Konstantinidis K.T."/>
            <person name="Eloe-Fadrosh E.A."/>
            <person name="Kyrpides N.C."/>
            <person name="Woyke T."/>
        </authorList>
    </citation>
    <scope>NUCLEOTIDE SEQUENCE</scope>
    <source>
        <strain evidence="2">GVMAG-M-3300027963-41</strain>
    </source>
</reference>
<feature type="compositionally biased region" description="Basic and acidic residues" evidence="1">
    <location>
        <begin position="159"/>
        <end position="168"/>
    </location>
</feature>
<name>A0A6C0LM50_9ZZZZ</name>
<dbReference type="AlphaFoldDB" id="A0A6C0LM50"/>
<dbReference type="EMBL" id="MN740532">
    <property type="protein sequence ID" value="QHU31627.1"/>
    <property type="molecule type" value="Genomic_DNA"/>
</dbReference>
<evidence type="ECO:0000313" key="2">
    <source>
        <dbReference type="EMBL" id="QHU31627.1"/>
    </source>
</evidence>
<organism evidence="2">
    <name type="scientific">viral metagenome</name>
    <dbReference type="NCBI Taxonomy" id="1070528"/>
    <lineage>
        <taxon>unclassified sequences</taxon>
        <taxon>metagenomes</taxon>
        <taxon>organismal metagenomes</taxon>
    </lineage>
</organism>
<proteinExistence type="predicted"/>
<accession>A0A6C0LM50</accession>
<dbReference type="Gene3D" id="2.40.50.140">
    <property type="entry name" value="Nucleic acid-binding proteins"/>
    <property type="match status" value="1"/>
</dbReference>
<evidence type="ECO:0000256" key="1">
    <source>
        <dbReference type="SAM" id="MobiDB-lite"/>
    </source>
</evidence>
<sequence>MPRSKKGRISGTKRQELNSQRAAAAINGKTDGVTFARVTKMVGQGKVTVAIPYKHGIKELHARIPNVLGRRGATPITVKDVVAIYVGEGYDPDAPAATGEHFDIVAILTQKQAYSLKKDGIIPDWMTNDIDGDNPAEGTVGDGGFEFAHESDEEEDEEKSASDEDLRAKLGANRLAHREPVAEGEINIDDI</sequence>
<dbReference type="InterPro" id="IPR012340">
    <property type="entry name" value="NA-bd_OB-fold"/>
</dbReference>
<protein>
    <recommendedName>
        <fullName evidence="3">S1-like domain-containing protein</fullName>
    </recommendedName>
</protein>
<evidence type="ECO:0008006" key="3">
    <source>
        <dbReference type="Google" id="ProtNLM"/>
    </source>
</evidence>
<feature type="region of interest" description="Disordered" evidence="1">
    <location>
        <begin position="130"/>
        <end position="191"/>
    </location>
</feature>